<dbReference type="EMBL" id="JAEQND010000001">
    <property type="protein sequence ID" value="MBL0424016.1"/>
    <property type="molecule type" value="Genomic_DNA"/>
</dbReference>
<organism evidence="2 3">
    <name type="scientific">Ramlibacter alkalitolerans</name>
    <dbReference type="NCBI Taxonomy" id="2039631"/>
    <lineage>
        <taxon>Bacteria</taxon>
        <taxon>Pseudomonadati</taxon>
        <taxon>Pseudomonadota</taxon>
        <taxon>Betaproteobacteria</taxon>
        <taxon>Burkholderiales</taxon>
        <taxon>Comamonadaceae</taxon>
        <taxon>Ramlibacter</taxon>
    </lineage>
</organism>
<name>A0ABS1JII3_9BURK</name>
<gene>
    <name evidence="2" type="ORF">JI746_02760</name>
</gene>
<dbReference type="InterPro" id="IPR037135">
    <property type="entry name" value="DUF1653-like_dom_sf"/>
</dbReference>
<comment type="caution">
    <text evidence="2">The sequence shown here is derived from an EMBL/GenBank/DDBJ whole genome shotgun (WGS) entry which is preliminary data.</text>
</comment>
<dbReference type="InterPro" id="IPR023387">
    <property type="entry name" value="DUF1653-like_dom"/>
</dbReference>
<sequence length="76" mass="8676">MNESTPLPALAPGRYRHYKGGEYEVLGIVRHSETLEPMVLYRALHGEQGLWVRPHAMFFETIEFNGMMQARFAPAA</sequence>
<dbReference type="Proteomes" id="UP000622707">
    <property type="component" value="Unassembled WGS sequence"/>
</dbReference>
<dbReference type="RefSeq" id="WP_201687234.1">
    <property type="nucleotide sequence ID" value="NZ_JAEQND010000001.1"/>
</dbReference>
<dbReference type="Pfam" id="PF07866">
    <property type="entry name" value="DUF1653"/>
    <property type="match status" value="1"/>
</dbReference>
<dbReference type="Gene3D" id="2.30.30.320">
    <property type="entry name" value="DUF1653-like domain"/>
    <property type="match status" value="1"/>
</dbReference>
<evidence type="ECO:0000313" key="3">
    <source>
        <dbReference type="Proteomes" id="UP000622707"/>
    </source>
</evidence>
<evidence type="ECO:0000313" key="2">
    <source>
        <dbReference type="EMBL" id="MBL0424016.1"/>
    </source>
</evidence>
<feature type="domain" description="DUF1653" evidence="1">
    <location>
        <begin position="13"/>
        <end position="73"/>
    </location>
</feature>
<protein>
    <submittedName>
        <fullName evidence="2">DUF1653 domain-containing protein</fullName>
    </submittedName>
</protein>
<proteinExistence type="predicted"/>
<accession>A0ABS1JII3</accession>
<evidence type="ECO:0000259" key="1">
    <source>
        <dbReference type="Pfam" id="PF07866"/>
    </source>
</evidence>
<keyword evidence="3" id="KW-1185">Reference proteome</keyword>
<reference evidence="2 3" key="1">
    <citation type="journal article" date="2017" name="Int. J. Syst. Evol. Microbiol.">
        <title>Ramlibacter alkalitolerans sp. nov., alkali-tolerant bacterium isolated from soil of ginseng.</title>
        <authorList>
            <person name="Lee D.H."/>
            <person name="Cha C.J."/>
        </authorList>
    </citation>
    <scope>NUCLEOTIDE SEQUENCE [LARGE SCALE GENOMIC DNA]</scope>
    <source>
        <strain evidence="2 3">KACC 19305</strain>
    </source>
</reference>